<sequence>MSDSTEVLRHKIENMTDSMDRLWLAPNEIQPRINHQAHIKRPKPPTPTEPQMVVKIENPSSNEIKSVECEIKSDIHYKKNPRIIQIEQKHNKDEFNDNLAEIKPIKMQKTRYFFGCLSNQAKNDNIEDYEYFQRRLIKQPHRDPRQLANFEKPRSNDKKKHSSTDDSDKGTQV</sequence>
<dbReference type="EMBL" id="JWZT01000332">
    <property type="protein sequence ID" value="KII74634.1"/>
    <property type="molecule type" value="Genomic_DNA"/>
</dbReference>
<feature type="region of interest" description="Disordered" evidence="1">
    <location>
        <begin position="137"/>
        <end position="173"/>
    </location>
</feature>
<feature type="compositionally biased region" description="Basic and acidic residues" evidence="1">
    <location>
        <begin position="140"/>
        <end position="173"/>
    </location>
</feature>
<proteinExistence type="predicted"/>
<protein>
    <submittedName>
        <fullName evidence="2">Uncharacterized protein</fullName>
    </submittedName>
</protein>
<dbReference type="Proteomes" id="UP000031668">
    <property type="component" value="Unassembled WGS sequence"/>
</dbReference>
<reference evidence="2 3" key="1">
    <citation type="journal article" date="2014" name="Genome Biol. Evol.">
        <title>The genome of the myxosporean Thelohanellus kitauei shows adaptations to nutrient acquisition within its fish host.</title>
        <authorList>
            <person name="Yang Y."/>
            <person name="Xiong J."/>
            <person name="Zhou Z."/>
            <person name="Huo F."/>
            <person name="Miao W."/>
            <person name="Ran C."/>
            <person name="Liu Y."/>
            <person name="Zhang J."/>
            <person name="Feng J."/>
            <person name="Wang M."/>
            <person name="Wang M."/>
            <person name="Wang L."/>
            <person name="Yao B."/>
        </authorList>
    </citation>
    <scope>NUCLEOTIDE SEQUENCE [LARGE SCALE GENOMIC DNA]</scope>
    <source>
        <strain evidence="2">Wuqing</strain>
    </source>
</reference>
<accession>A0A0C2JA35</accession>
<evidence type="ECO:0000313" key="3">
    <source>
        <dbReference type="Proteomes" id="UP000031668"/>
    </source>
</evidence>
<gene>
    <name evidence="2" type="ORF">RF11_00712</name>
</gene>
<evidence type="ECO:0000313" key="2">
    <source>
        <dbReference type="EMBL" id="KII74634.1"/>
    </source>
</evidence>
<comment type="caution">
    <text evidence="2">The sequence shown here is derived from an EMBL/GenBank/DDBJ whole genome shotgun (WGS) entry which is preliminary data.</text>
</comment>
<dbReference type="AlphaFoldDB" id="A0A0C2JA35"/>
<organism evidence="2 3">
    <name type="scientific">Thelohanellus kitauei</name>
    <name type="common">Myxosporean</name>
    <dbReference type="NCBI Taxonomy" id="669202"/>
    <lineage>
        <taxon>Eukaryota</taxon>
        <taxon>Metazoa</taxon>
        <taxon>Cnidaria</taxon>
        <taxon>Myxozoa</taxon>
        <taxon>Myxosporea</taxon>
        <taxon>Bivalvulida</taxon>
        <taxon>Platysporina</taxon>
        <taxon>Myxobolidae</taxon>
        <taxon>Thelohanellus</taxon>
    </lineage>
</organism>
<keyword evidence="3" id="KW-1185">Reference proteome</keyword>
<evidence type="ECO:0000256" key="1">
    <source>
        <dbReference type="SAM" id="MobiDB-lite"/>
    </source>
</evidence>
<name>A0A0C2JA35_THEKT</name>